<keyword evidence="5" id="KW-1185">Reference proteome</keyword>
<feature type="compositionally biased region" description="Acidic residues" evidence="1">
    <location>
        <begin position="261"/>
        <end position="278"/>
    </location>
</feature>
<evidence type="ECO:0000259" key="3">
    <source>
        <dbReference type="Pfam" id="PF18962"/>
    </source>
</evidence>
<feature type="chain" id="PRO_5042940371" description="Secretion system C-terminal sorting domain-containing protein" evidence="2">
    <location>
        <begin position="24"/>
        <end position="364"/>
    </location>
</feature>
<organism evidence="4 5">
    <name type="scientific">Persicobacter diffluens</name>
    <dbReference type="NCBI Taxonomy" id="981"/>
    <lineage>
        <taxon>Bacteria</taxon>
        <taxon>Pseudomonadati</taxon>
        <taxon>Bacteroidota</taxon>
        <taxon>Cytophagia</taxon>
        <taxon>Cytophagales</taxon>
        <taxon>Persicobacteraceae</taxon>
        <taxon>Persicobacter</taxon>
    </lineage>
</organism>
<dbReference type="AlphaFoldDB" id="A0AAN5ANV7"/>
<dbReference type="Pfam" id="PF18962">
    <property type="entry name" value="Por_Secre_tail"/>
    <property type="match status" value="1"/>
</dbReference>
<dbReference type="EMBL" id="BQKE01000002">
    <property type="protein sequence ID" value="GJM63223.1"/>
    <property type="molecule type" value="Genomic_DNA"/>
</dbReference>
<evidence type="ECO:0000256" key="2">
    <source>
        <dbReference type="SAM" id="SignalP"/>
    </source>
</evidence>
<feature type="domain" description="Secretion system C-terminal sorting" evidence="3">
    <location>
        <begin position="294"/>
        <end position="361"/>
    </location>
</feature>
<keyword evidence="2" id="KW-0732">Signal</keyword>
<dbReference type="InterPro" id="IPR026444">
    <property type="entry name" value="Secre_tail"/>
</dbReference>
<evidence type="ECO:0000256" key="1">
    <source>
        <dbReference type="SAM" id="MobiDB-lite"/>
    </source>
</evidence>
<dbReference type="RefSeq" id="WP_338238421.1">
    <property type="nucleotide sequence ID" value="NZ_BQKE01000002.1"/>
</dbReference>
<evidence type="ECO:0000313" key="4">
    <source>
        <dbReference type="EMBL" id="GJM63223.1"/>
    </source>
</evidence>
<reference evidence="4 5" key="1">
    <citation type="submission" date="2021-12" db="EMBL/GenBank/DDBJ databases">
        <title>Genome sequencing of bacteria with rrn-lacking chromosome and rrn-plasmid.</title>
        <authorList>
            <person name="Anda M."/>
            <person name="Iwasaki W."/>
        </authorList>
    </citation>
    <scope>NUCLEOTIDE SEQUENCE [LARGE SCALE GENOMIC DNA]</scope>
    <source>
        <strain evidence="4 5">NBRC 15940</strain>
    </source>
</reference>
<dbReference type="NCBIfam" id="TIGR04183">
    <property type="entry name" value="Por_Secre_tail"/>
    <property type="match status" value="1"/>
</dbReference>
<dbReference type="Proteomes" id="UP001310022">
    <property type="component" value="Unassembled WGS sequence"/>
</dbReference>
<feature type="region of interest" description="Disordered" evidence="1">
    <location>
        <begin position="257"/>
        <end position="285"/>
    </location>
</feature>
<feature type="signal peptide" evidence="2">
    <location>
        <begin position="1"/>
        <end position="23"/>
    </location>
</feature>
<name>A0AAN5ANV7_9BACT</name>
<accession>A0AAN5ANV7</accession>
<sequence>MKAKLFLHFSIILIFCFGGNLSAQDRPSTIWNPAGNANNDGASEASWSNADNWTDGLPAADGIVKFNVKDAITCYVDQNVNIFKFVLGDGGDEADTARLVVKNGGSISTGGEWSGAAWTNDWYTELIVEEGGTINFGNHFWNGWNGKSVVYLRGGDINVNNMYGSAFEPGTVGSGTIYIEKGYLNLGEFHPTQSIPEGSMWNLTGGTIYIKGDHRDNIMNLVNLGRIITTGESGEEVRTLTIDVTGEEGSYLTTITAVSEGPEEPEEPENPENPEEPEGPLASRAESSLTFAVPNPTAGWVEINTKGMDDATSYAVYSLAGRKLTSGLLKGELVKVNLSHYPSGVYIIAVNNAGKFTTQKIMKK</sequence>
<evidence type="ECO:0000313" key="5">
    <source>
        <dbReference type="Proteomes" id="UP001310022"/>
    </source>
</evidence>
<comment type="caution">
    <text evidence="4">The sequence shown here is derived from an EMBL/GenBank/DDBJ whole genome shotgun (WGS) entry which is preliminary data.</text>
</comment>
<protein>
    <recommendedName>
        <fullName evidence="3">Secretion system C-terminal sorting domain-containing protein</fullName>
    </recommendedName>
</protein>
<proteinExistence type="predicted"/>
<gene>
    <name evidence="4" type="ORF">PEDI_37750</name>
</gene>